<dbReference type="InterPro" id="IPR000838">
    <property type="entry name" value="RNA_pol_sigma70_ECF_CS"/>
</dbReference>
<dbReference type="GO" id="GO:0006950">
    <property type="term" value="P:response to stress"/>
    <property type="evidence" value="ECO:0007669"/>
    <property type="project" value="UniProtKB-ARBA"/>
</dbReference>
<dbReference type="Proteomes" id="UP000230956">
    <property type="component" value="Unassembled WGS sequence"/>
</dbReference>
<keyword evidence="2 6" id="KW-0805">Transcription regulation</keyword>
<evidence type="ECO:0000256" key="2">
    <source>
        <dbReference type="ARBA" id="ARBA00023015"/>
    </source>
</evidence>
<feature type="domain" description="RNA polymerase sigma factor 70 region 4 type 2" evidence="8">
    <location>
        <begin position="121"/>
        <end position="173"/>
    </location>
</feature>
<dbReference type="NCBIfam" id="TIGR02937">
    <property type="entry name" value="sigma70-ECF"/>
    <property type="match status" value="1"/>
</dbReference>
<dbReference type="Pfam" id="PF04542">
    <property type="entry name" value="Sigma70_r2"/>
    <property type="match status" value="1"/>
</dbReference>
<dbReference type="Gene3D" id="1.10.1740.10">
    <property type="match status" value="1"/>
</dbReference>
<evidence type="ECO:0000256" key="1">
    <source>
        <dbReference type="ARBA" id="ARBA00010641"/>
    </source>
</evidence>
<dbReference type="EMBL" id="PFNG01000099">
    <property type="protein sequence ID" value="PIZ40206.1"/>
    <property type="molecule type" value="Genomic_DNA"/>
</dbReference>
<evidence type="ECO:0000313" key="9">
    <source>
        <dbReference type="EMBL" id="PIZ40206.1"/>
    </source>
</evidence>
<dbReference type="PANTHER" id="PTHR43133">
    <property type="entry name" value="RNA POLYMERASE ECF-TYPE SIGMA FACTO"/>
    <property type="match status" value="1"/>
</dbReference>
<sequence length="195" mass="22282">MYSDEVLVVQAISGKQEAFEELVIRYRALVYYVIMQTITDPQEAEDIVQDVFVSAFGTLNGFDSSKACFKTWLFNIVKKRSIDWLRKPKRALSVHEEVLAEMDIQARENPENAFIDKEFHEALKHAFKSLGEEQRLCLALKSIEGLSYAEIAQIVGIPIGTVRSRISNARKNLIKKLTFFIEDGIQCDVAKLKTY</sequence>
<dbReference type="Gene3D" id="1.10.10.10">
    <property type="entry name" value="Winged helix-like DNA-binding domain superfamily/Winged helix DNA-binding domain"/>
    <property type="match status" value="1"/>
</dbReference>
<dbReference type="GO" id="GO:0003677">
    <property type="term" value="F:DNA binding"/>
    <property type="evidence" value="ECO:0007669"/>
    <property type="project" value="UniProtKB-KW"/>
</dbReference>
<dbReference type="InterPro" id="IPR007627">
    <property type="entry name" value="RNA_pol_sigma70_r2"/>
</dbReference>
<dbReference type="PANTHER" id="PTHR43133:SF8">
    <property type="entry name" value="RNA POLYMERASE SIGMA FACTOR HI_1459-RELATED"/>
    <property type="match status" value="1"/>
</dbReference>
<comment type="caution">
    <text evidence="9">The sequence shown here is derived from an EMBL/GenBank/DDBJ whole genome shotgun (WGS) entry which is preliminary data.</text>
</comment>
<gene>
    <name evidence="9" type="ORF">COY37_04320</name>
</gene>
<dbReference type="Pfam" id="PF08281">
    <property type="entry name" value="Sigma70_r4_2"/>
    <property type="match status" value="1"/>
</dbReference>
<dbReference type="InterPro" id="IPR013325">
    <property type="entry name" value="RNA_pol_sigma_r2"/>
</dbReference>
<evidence type="ECO:0000313" key="10">
    <source>
        <dbReference type="Proteomes" id="UP000230956"/>
    </source>
</evidence>
<keyword evidence="3 6" id="KW-0731">Sigma factor</keyword>
<name>A0A2M7T8Q3_9ACTN</name>
<dbReference type="AlphaFoldDB" id="A0A2M7T8Q3"/>
<proteinExistence type="inferred from homology"/>
<feature type="domain" description="RNA polymerase sigma-70 region 2" evidence="7">
    <location>
        <begin position="22"/>
        <end position="90"/>
    </location>
</feature>
<evidence type="ECO:0000256" key="3">
    <source>
        <dbReference type="ARBA" id="ARBA00023082"/>
    </source>
</evidence>
<keyword evidence="4 6" id="KW-0238">DNA-binding</keyword>
<protein>
    <recommendedName>
        <fullName evidence="6">RNA polymerase sigma factor</fullName>
    </recommendedName>
</protein>
<evidence type="ECO:0000256" key="5">
    <source>
        <dbReference type="ARBA" id="ARBA00023163"/>
    </source>
</evidence>
<evidence type="ECO:0000256" key="6">
    <source>
        <dbReference type="RuleBase" id="RU000716"/>
    </source>
</evidence>
<dbReference type="InterPro" id="IPR036388">
    <property type="entry name" value="WH-like_DNA-bd_sf"/>
</dbReference>
<evidence type="ECO:0000259" key="7">
    <source>
        <dbReference type="Pfam" id="PF04542"/>
    </source>
</evidence>
<dbReference type="SUPFAM" id="SSF88659">
    <property type="entry name" value="Sigma3 and sigma4 domains of RNA polymerase sigma factors"/>
    <property type="match status" value="1"/>
</dbReference>
<keyword evidence="5 6" id="KW-0804">Transcription</keyword>
<dbReference type="InterPro" id="IPR013249">
    <property type="entry name" value="RNA_pol_sigma70_r4_t2"/>
</dbReference>
<comment type="similarity">
    <text evidence="1 6">Belongs to the sigma-70 factor family. ECF subfamily.</text>
</comment>
<evidence type="ECO:0000259" key="8">
    <source>
        <dbReference type="Pfam" id="PF08281"/>
    </source>
</evidence>
<dbReference type="InterPro" id="IPR039425">
    <property type="entry name" value="RNA_pol_sigma-70-like"/>
</dbReference>
<dbReference type="InterPro" id="IPR014284">
    <property type="entry name" value="RNA_pol_sigma-70_dom"/>
</dbReference>
<organism evidence="9 10">
    <name type="scientific">Candidatus Aquicultor secundus</name>
    <dbReference type="NCBI Taxonomy" id="1973895"/>
    <lineage>
        <taxon>Bacteria</taxon>
        <taxon>Bacillati</taxon>
        <taxon>Actinomycetota</taxon>
        <taxon>Candidatus Aquicultoria</taxon>
        <taxon>Candidatus Aquicultorales</taxon>
        <taxon>Candidatus Aquicultoraceae</taxon>
        <taxon>Candidatus Aquicultor</taxon>
    </lineage>
</organism>
<evidence type="ECO:0000256" key="4">
    <source>
        <dbReference type="ARBA" id="ARBA00023125"/>
    </source>
</evidence>
<dbReference type="SUPFAM" id="SSF88946">
    <property type="entry name" value="Sigma2 domain of RNA polymerase sigma factors"/>
    <property type="match status" value="1"/>
</dbReference>
<dbReference type="GO" id="GO:0006352">
    <property type="term" value="P:DNA-templated transcription initiation"/>
    <property type="evidence" value="ECO:0007669"/>
    <property type="project" value="InterPro"/>
</dbReference>
<dbReference type="InterPro" id="IPR013324">
    <property type="entry name" value="RNA_pol_sigma_r3/r4-like"/>
</dbReference>
<dbReference type="CDD" id="cd06171">
    <property type="entry name" value="Sigma70_r4"/>
    <property type="match status" value="1"/>
</dbReference>
<dbReference type="RefSeq" id="WP_286678751.1">
    <property type="nucleotide sequence ID" value="NZ_MNXI01000102.1"/>
</dbReference>
<accession>A0A2M7T8Q3</accession>
<dbReference type="PROSITE" id="PS01063">
    <property type="entry name" value="SIGMA70_ECF"/>
    <property type="match status" value="1"/>
</dbReference>
<dbReference type="GO" id="GO:0016987">
    <property type="term" value="F:sigma factor activity"/>
    <property type="evidence" value="ECO:0007669"/>
    <property type="project" value="UniProtKB-KW"/>
</dbReference>
<reference evidence="10" key="1">
    <citation type="submission" date="2017-09" db="EMBL/GenBank/DDBJ databases">
        <title>Depth-based differentiation of microbial function through sediment-hosted aquifers and enrichment of novel symbionts in the deep terrestrial subsurface.</title>
        <authorList>
            <person name="Probst A.J."/>
            <person name="Ladd B."/>
            <person name="Jarett J.K."/>
            <person name="Geller-Mcgrath D.E."/>
            <person name="Sieber C.M.K."/>
            <person name="Emerson J.B."/>
            <person name="Anantharaman K."/>
            <person name="Thomas B.C."/>
            <person name="Malmstrom R."/>
            <person name="Stieglmeier M."/>
            <person name="Klingl A."/>
            <person name="Woyke T."/>
            <person name="Ryan C.M."/>
            <person name="Banfield J.F."/>
        </authorList>
    </citation>
    <scope>NUCLEOTIDE SEQUENCE [LARGE SCALE GENOMIC DNA]</scope>
</reference>